<dbReference type="EMBL" id="CP036425">
    <property type="protein sequence ID" value="QDU32532.1"/>
    <property type="molecule type" value="Genomic_DNA"/>
</dbReference>
<dbReference type="KEGG" id="pcor:KS4_05640"/>
<proteinExistence type="predicted"/>
<organism evidence="1 2">
    <name type="scientific">Poriferisphaera corsica</name>
    <dbReference type="NCBI Taxonomy" id="2528020"/>
    <lineage>
        <taxon>Bacteria</taxon>
        <taxon>Pseudomonadati</taxon>
        <taxon>Planctomycetota</taxon>
        <taxon>Phycisphaerae</taxon>
        <taxon>Phycisphaerales</taxon>
        <taxon>Phycisphaeraceae</taxon>
        <taxon>Poriferisphaera</taxon>
    </lineage>
</organism>
<name>A0A517YQN2_9BACT</name>
<evidence type="ECO:0000313" key="2">
    <source>
        <dbReference type="Proteomes" id="UP000317369"/>
    </source>
</evidence>
<accession>A0A517YQN2</accession>
<reference evidence="1 2" key="1">
    <citation type="submission" date="2019-02" db="EMBL/GenBank/DDBJ databases">
        <title>Deep-cultivation of Planctomycetes and their phenomic and genomic characterization uncovers novel biology.</title>
        <authorList>
            <person name="Wiegand S."/>
            <person name="Jogler M."/>
            <person name="Boedeker C."/>
            <person name="Pinto D."/>
            <person name="Vollmers J."/>
            <person name="Rivas-Marin E."/>
            <person name="Kohn T."/>
            <person name="Peeters S.H."/>
            <person name="Heuer A."/>
            <person name="Rast P."/>
            <person name="Oberbeckmann S."/>
            <person name="Bunk B."/>
            <person name="Jeske O."/>
            <person name="Meyerdierks A."/>
            <person name="Storesund J.E."/>
            <person name="Kallscheuer N."/>
            <person name="Luecker S."/>
            <person name="Lage O.M."/>
            <person name="Pohl T."/>
            <person name="Merkel B.J."/>
            <person name="Hornburger P."/>
            <person name="Mueller R.-W."/>
            <person name="Bruemmer F."/>
            <person name="Labrenz M."/>
            <person name="Spormann A.M."/>
            <person name="Op den Camp H."/>
            <person name="Overmann J."/>
            <person name="Amann R."/>
            <person name="Jetten M.S.M."/>
            <person name="Mascher T."/>
            <person name="Medema M.H."/>
            <person name="Devos D.P."/>
            <person name="Kaster A.-K."/>
            <person name="Ovreas L."/>
            <person name="Rohde M."/>
            <person name="Galperin M.Y."/>
            <person name="Jogler C."/>
        </authorList>
    </citation>
    <scope>NUCLEOTIDE SEQUENCE [LARGE SCALE GENOMIC DNA]</scope>
    <source>
        <strain evidence="1 2">KS4</strain>
    </source>
</reference>
<dbReference type="RefSeq" id="WP_145074259.1">
    <property type="nucleotide sequence ID" value="NZ_CP036425.1"/>
</dbReference>
<dbReference type="Proteomes" id="UP000317369">
    <property type="component" value="Chromosome"/>
</dbReference>
<gene>
    <name evidence="1" type="ORF">KS4_05640</name>
</gene>
<evidence type="ECO:0000313" key="1">
    <source>
        <dbReference type="EMBL" id="QDU32532.1"/>
    </source>
</evidence>
<dbReference type="AlphaFoldDB" id="A0A517YQN2"/>
<keyword evidence="2" id="KW-1185">Reference proteome</keyword>
<protein>
    <submittedName>
        <fullName evidence="1">Uncharacterized protein</fullName>
    </submittedName>
</protein>
<sequence length="61" mass="6867">MWWFVRLHALIIAAKSNQMIRSAITVARGTLRSSKAQKPVIVAALIHLMSIILQQVGMIRQ</sequence>